<dbReference type="InterPro" id="IPR022742">
    <property type="entry name" value="Hydrolase_4"/>
</dbReference>
<dbReference type="Proteomes" id="UP000572051">
    <property type="component" value="Unassembled WGS sequence"/>
</dbReference>
<dbReference type="PANTHER" id="PTHR11614">
    <property type="entry name" value="PHOSPHOLIPASE-RELATED"/>
    <property type="match status" value="1"/>
</dbReference>
<dbReference type="InterPro" id="IPR051044">
    <property type="entry name" value="MAG_DAG_Lipase"/>
</dbReference>
<feature type="domain" description="Serine aminopeptidase S33" evidence="1">
    <location>
        <begin position="23"/>
        <end position="263"/>
    </location>
</feature>
<proteinExistence type="predicted"/>
<dbReference type="AlphaFoldDB" id="A0A7Z0EHY8"/>
<dbReference type="RefSeq" id="WP_179820225.1">
    <property type="nucleotide sequence ID" value="NZ_JACCFS010000001.1"/>
</dbReference>
<sequence>MFSFTSGDGLTVHVHAWVPDGPLRGLVQISHGMGEHALRYAPLAADLNARGYAVYANDHRGHGATMHAGPGVLGEDGWNLLVADVAALSRLLRERHPGLPLVLLGHSLGSFAAQQYLLDHPGLADGVALSGTTAVDLLLVDLARQGTDPLTALNAPFQPARTPADWLSRDEAQVDAYLADPLCGFALDAEGMDGLTAAAMGRLANPFGVPRDTPVYVLVGDRDPLNQGLAFSDQLVERYREAGVADLVYRVYNGARHELFNETGRDRDLVVADLLDWIHQVTVRHLDPYGAR</sequence>
<name>A0A7Z0EHY8_9ACTN</name>
<dbReference type="GO" id="GO:0016787">
    <property type="term" value="F:hydrolase activity"/>
    <property type="evidence" value="ECO:0007669"/>
    <property type="project" value="UniProtKB-KW"/>
</dbReference>
<reference evidence="2 3" key="1">
    <citation type="submission" date="2020-07" db="EMBL/GenBank/DDBJ databases">
        <title>Sequencing the genomes of 1000 actinobacteria strains.</title>
        <authorList>
            <person name="Klenk H.-P."/>
        </authorList>
    </citation>
    <scope>NUCLEOTIDE SEQUENCE [LARGE SCALE GENOMIC DNA]</scope>
    <source>
        <strain evidence="2 3">DSM 44442</strain>
    </source>
</reference>
<keyword evidence="3" id="KW-1185">Reference proteome</keyword>
<dbReference type="EMBL" id="JACCFS010000001">
    <property type="protein sequence ID" value="NYJ32420.1"/>
    <property type="molecule type" value="Genomic_DNA"/>
</dbReference>
<dbReference type="SUPFAM" id="SSF53474">
    <property type="entry name" value="alpha/beta-Hydrolases"/>
    <property type="match status" value="1"/>
</dbReference>
<dbReference type="Pfam" id="PF12146">
    <property type="entry name" value="Hydrolase_4"/>
    <property type="match status" value="1"/>
</dbReference>
<accession>A0A7Z0EHY8</accession>
<dbReference type="Gene3D" id="3.40.50.1820">
    <property type="entry name" value="alpha/beta hydrolase"/>
    <property type="match status" value="1"/>
</dbReference>
<evidence type="ECO:0000313" key="3">
    <source>
        <dbReference type="Proteomes" id="UP000572051"/>
    </source>
</evidence>
<keyword evidence="2" id="KW-0378">Hydrolase</keyword>
<comment type="caution">
    <text evidence="2">The sequence shown here is derived from an EMBL/GenBank/DDBJ whole genome shotgun (WGS) entry which is preliminary data.</text>
</comment>
<gene>
    <name evidence="2" type="ORF">HNR10_000301</name>
</gene>
<dbReference type="InterPro" id="IPR029058">
    <property type="entry name" value="AB_hydrolase_fold"/>
</dbReference>
<evidence type="ECO:0000259" key="1">
    <source>
        <dbReference type="Pfam" id="PF12146"/>
    </source>
</evidence>
<organism evidence="2 3">
    <name type="scientific">Nocardiopsis aegyptia</name>
    <dbReference type="NCBI Taxonomy" id="220378"/>
    <lineage>
        <taxon>Bacteria</taxon>
        <taxon>Bacillati</taxon>
        <taxon>Actinomycetota</taxon>
        <taxon>Actinomycetes</taxon>
        <taxon>Streptosporangiales</taxon>
        <taxon>Nocardiopsidaceae</taxon>
        <taxon>Nocardiopsis</taxon>
    </lineage>
</organism>
<evidence type="ECO:0000313" key="2">
    <source>
        <dbReference type="EMBL" id="NYJ32420.1"/>
    </source>
</evidence>
<protein>
    <submittedName>
        <fullName evidence="2">Alpha-beta hydrolase superfamily lysophospholipase</fullName>
    </submittedName>
</protein>